<dbReference type="STRING" id="641147.HMPREF9021_02232"/>
<evidence type="ECO:0000313" key="2">
    <source>
        <dbReference type="Proteomes" id="UP000017813"/>
    </source>
</evidence>
<dbReference type="EMBL" id="ADCY02000064">
    <property type="protein sequence ID" value="EFG29913.1"/>
    <property type="molecule type" value="Genomic_DNA"/>
</dbReference>
<accession>V9HAR4</accession>
<dbReference type="OrthoDB" id="8613269at2"/>
<dbReference type="eggNOG" id="ENOG50337P7">
    <property type="taxonomic scope" value="Bacteria"/>
</dbReference>
<dbReference type="HOGENOM" id="CLU_131539_0_0_4"/>
<reference evidence="1 2" key="2">
    <citation type="submission" date="2011-10" db="EMBL/GenBank/DDBJ databases">
        <title>The Genome Sequence of Simonsiella muelleri ATCC 29453.</title>
        <authorList>
            <consortium name="The Broad Institute Genome Sequencing Platform"/>
            <consortium name="The Broad Institute Genome Sequencing Center for Infectious Disease"/>
            <person name="Earl A."/>
            <person name="Ward D."/>
            <person name="Feldgarden M."/>
            <person name="Gevers D."/>
            <person name="Izard J."/>
            <person name="Baranova O.V."/>
            <person name="Blanton J.M."/>
            <person name="Tanner A.C."/>
            <person name="Dewhirst F."/>
            <person name="Young S.K."/>
            <person name="Zeng Q."/>
            <person name="Gargeya S."/>
            <person name="Fitzgerald M."/>
            <person name="Haas B."/>
            <person name="Abouelleil A."/>
            <person name="Alvarado L."/>
            <person name="Arachchi H.M."/>
            <person name="Berlin A."/>
            <person name="Brown A."/>
            <person name="Chapman S.B."/>
            <person name="Chen Z."/>
            <person name="Dunbar C."/>
            <person name="Freedman E."/>
            <person name="Gearin G."/>
            <person name="Goldberg J."/>
            <person name="Griggs A."/>
            <person name="Gujja S."/>
            <person name="Heiman D."/>
            <person name="Howarth C."/>
            <person name="Larson L."/>
            <person name="Lui A."/>
            <person name="MacDonald P.J.P."/>
            <person name="Montmayeur A."/>
            <person name="Murphy C."/>
            <person name="Neiman D."/>
            <person name="Pearson M."/>
            <person name="Priest M."/>
            <person name="Roberts A."/>
            <person name="Saif S."/>
            <person name="Shea T."/>
            <person name="Shenoy N."/>
            <person name="Sisk P."/>
            <person name="Stolte C."/>
            <person name="Sykes S."/>
            <person name="Wortman J."/>
            <person name="Nusbaum C."/>
            <person name="Birren B."/>
        </authorList>
    </citation>
    <scope>NUCLEOTIDE SEQUENCE [LARGE SCALE GENOMIC DNA]</scope>
    <source>
        <strain evidence="1 2">ATCC 29453</strain>
    </source>
</reference>
<organism evidence="1 2">
    <name type="scientific">Simonsiella muelleri ATCC 29453</name>
    <dbReference type="NCBI Taxonomy" id="641147"/>
    <lineage>
        <taxon>Bacteria</taxon>
        <taxon>Pseudomonadati</taxon>
        <taxon>Pseudomonadota</taxon>
        <taxon>Betaproteobacteria</taxon>
        <taxon>Neisseriales</taxon>
        <taxon>Neisseriaceae</taxon>
        <taxon>Simonsiella</taxon>
    </lineage>
</organism>
<dbReference type="Proteomes" id="UP000017813">
    <property type="component" value="Unassembled WGS sequence"/>
</dbReference>
<name>V9HAR4_9NEIS</name>
<sequence length="165" mass="18644">MYRNIDECLSDVYRFGALRIEPQGNTGMVMRWCENKGVIGGTSKFTQVEWHANAAMIQARINRVLSRFECAVIGAKYGADFSGLAEIAVALYGRGAIKDMALAYDLLQHIYSGSLKRVAIMDKHNLARMTFHRKREAVKKVLAEWENTARLKLDDEFRARGIITA</sequence>
<gene>
    <name evidence="1" type="ORF">HMPREF9021_02232</name>
</gene>
<dbReference type="AlphaFoldDB" id="V9HAR4"/>
<reference evidence="1 2" key="1">
    <citation type="submission" date="2010-03" db="EMBL/GenBank/DDBJ databases">
        <authorList>
            <consortium name="The Broad Institute Genome Sequencing Platform"/>
            <person name="Ward D."/>
            <person name="Earl A."/>
            <person name="Feldgarden M."/>
            <person name="Gevers D."/>
            <person name="Young S."/>
            <person name="Zeng Q."/>
            <person name="Koehrsen M."/>
            <person name="Alvarado L."/>
            <person name="Berlin A.M."/>
            <person name="Borenstein D."/>
            <person name="Chapman S.B."/>
            <person name="Chen Z."/>
            <person name="Engels R."/>
            <person name="Freedman E."/>
            <person name="Gellesch M."/>
            <person name="Goldberg J."/>
            <person name="Griggs A."/>
            <person name="Gujja S."/>
            <person name="Heilman E.R."/>
            <person name="Heiman D.I."/>
            <person name="Hepburn T.A."/>
            <person name="Howarth C."/>
            <person name="Jen D."/>
            <person name="Larson L."/>
            <person name="Mehta T."/>
            <person name="Park D."/>
            <person name="Pearson M."/>
            <person name="Richards J."/>
            <person name="Roberts A."/>
            <person name="Saif S."/>
            <person name="Shea T.D."/>
            <person name="Shenoy N."/>
            <person name="Sisk P."/>
            <person name="Stolte C."/>
            <person name="Sykes S.N."/>
            <person name="Walk T."/>
            <person name="White J."/>
            <person name="Yandava C."/>
            <person name="Izard J."/>
            <person name="Baranova O.V."/>
            <person name="Blanton J.M."/>
            <person name="Tanner A.C."/>
            <person name="Dewhirst F."/>
            <person name="Haas B."/>
            <person name="Nusbaum C."/>
            <person name="Birren B."/>
        </authorList>
    </citation>
    <scope>NUCLEOTIDE SEQUENCE [LARGE SCALE GENOMIC DNA]</scope>
    <source>
        <strain evidence="1 2">ATCC 29453</strain>
    </source>
</reference>
<evidence type="ECO:0000313" key="1">
    <source>
        <dbReference type="EMBL" id="EFG29913.1"/>
    </source>
</evidence>
<dbReference type="KEGG" id="smur:BWP33_07605"/>
<comment type="caution">
    <text evidence="1">The sequence shown here is derived from an EMBL/GenBank/DDBJ whole genome shotgun (WGS) entry which is preliminary data.</text>
</comment>
<protein>
    <submittedName>
        <fullName evidence="1">Uncharacterized protein</fullName>
    </submittedName>
</protein>
<keyword evidence="2" id="KW-1185">Reference proteome</keyword>
<dbReference type="RefSeq" id="WP_002643060.1">
    <property type="nucleotide sequence ID" value="NZ_CP019448.1"/>
</dbReference>
<proteinExistence type="predicted"/>